<dbReference type="Pfam" id="PF07167">
    <property type="entry name" value="PhaC_N"/>
    <property type="match status" value="1"/>
</dbReference>
<proteinExistence type="predicted"/>
<comment type="caution">
    <text evidence="6">The sequence shown here is derived from an EMBL/GenBank/DDBJ whole genome shotgun (WGS) entry which is preliminary data.</text>
</comment>
<keyword evidence="4" id="KW-0012">Acyltransferase</keyword>
<reference evidence="6 7" key="2">
    <citation type="submission" date="2018-05" db="EMBL/GenBank/DDBJ databases">
        <authorList>
            <person name="Lanie J.A."/>
            <person name="Ng W.-L."/>
            <person name="Kazmierczak K.M."/>
            <person name="Andrzejewski T.M."/>
            <person name="Davidsen T.M."/>
            <person name="Wayne K.J."/>
            <person name="Tettelin H."/>
            <person name="Glass J.I."/>
            <person name="Rusch D."/>
            <person name="Podicherti R."/>
            <person name="Tsui H.-C.T."/>
            <person name="Winkler M.E."/>
        </authorList>
    </citation>
    <scope>NUCLEOTIDE SEQUENCE [LARGE SCALE GENOMIC DNA]</scope>
    <source>
        <strain evidence="6 7">YBY</strain>
    </source>
</reference>
<accession>A0A2U2BK04</accession>
<dbReference type="InterPro" id="IPR029058">
    <property type="entry name" value="AB_hydrolase_fold"/>
</dbReference>
<dbReference type="PANTHER" id="PTHR36837:SF5">
    <property type="entry name" value="POLY-3-HYDROXYBUTYRATE SYNTHASE"/>
    <property type="match status" value="1"/>
</dbReference>
<evidence type="ECO:0000256" key="3">
    <source>
        <dbReference type="ARBA" id="ARBA00022679"/>
    </source>
</evidence>
<dbReference type="InterPro" id="IPR051321">
    <property type="entry name" value="PHA/PHB_synthase"/>
</dbReference>
<evidence type="ECO:0000256" key="1">
    <source>
        <dbReference type="ARBA" id="ARBA00004496"/>
    </source>
</evidence>
<evidence type="ECO:0000313" key="7">
    <source>
        <dbReference type="Proteomes" id="UP000245216"/>
    </source>
</evidence>
<evidence type="ECO:0000259" key="5">
    <source>
        <dbReference type="Pfam" id="PF07167"/>
    </source>
</evidence>
<dbReference type="GO" id="GO:0042619">
    <property type="term" value="P:poly-hydroxybutyrate biosynthetic process"/>
    <property type="evidence" value="ECO:0007669"/>
    <property type="project" value="InterPro"/>
</dbReference>
<dbReference type="InterPro" id="IPR010941">
    <property type="entry name" value="PhaC_N"/>
</dbReference>
<dbReference type="Gene3D" id="3.40.50.1820">
    <property type="entry name" value="alpha/beta hydrolase"/>
    <property type="match status" value="1"/>
</dbReference>
<dbReference type="Proteomes" id="UP000245216">
    <property type="component" value="Unassembled WGS sequence"/>
</dbReference>
<dbReference type="GO" id="GO:0016746">
    <property type="term" value="F:acyltransferase activity"/>
    <property type="evidence" value="ECO:0007669"/>
    <property type="project" value="UniProtKB-KW"/>
</dbReference>
<dbReference type="NCBIfam" id="TIGR01838">
    <property type="entry name" value="PHA_synth_I"/>
    <property type="match status" value="1"/>
</dbReference>
<keyword evidence="2" id="KW-0963">Cytoplasm</keyword>
<comment type="subcellular location">
    <subcellularLocation>
        <location evidence="1">Cytoplasm</location>
    </subcellularLocation>
</comment>
<dbReference type="STRING" id="511.UZ73_05275"/>
<organism evidence="6 7">
    <name type="scientific">Alcaligenes faecalis</name>
    <dbReference type="NCBI Taxonomy" id="511"/>
    <lineage>
        <taxon>Bacteria</taxon>
        <taxon>Pseudomonadati</taxon>
        <taxon>Pseudomonadota</taxon>
        <taxon>Betaproteobacteria</taxon>
        <taxon>Burkholderiales</taxon>
        <taxon>Alcaligenaceae</taxon>
        <taxon>Alcaligenes</taxon>
    </lineage>
</organism>
<dbReference type="GO" id="GO:0005737">
    <property type="term" value="C:cytoplasm"/>
    <property type="evidence" value="ECO:0007669"/>
    <property type="project" value="UniProtKB-SubCell"/>
</dbReference>
<dbReference type="RefSeq" id="WP_109088685.1">
    <property type="nucleotide sequence ID" value="NZ_CAXOJJ010000014.1"/>
</dbReference>
<feature type="domain" description="Poly-beta-hydroxybutyrate polymerase N-terminal" evidence="5">
    <location>
        <begin position="47"/>
        <end position="213"/>
    </location>
</feature>
<dbReference type="PANTHER" id="PTHR36837">
    <property type="entry name" value="POLY(3-HYDROXYALKANOATE) POLYMERASE SUBUNIT PHAC"/>
    <property type="match status" value="1"/>
</dbReference>
<dbReference type="SUPFAM" id="SSF53474">
    <property type="entry name" value="alpha/beta-Hydrolases"/>
    <property type="match status" value="1"/>
</dbReference>
<evidence type="ECO:0000313" key="6">
    <source>
        <dbReference type="EMBL" id="PWE14343.1"/>
    </source>
</evidence>
<reference evidence="6 7" key="1">
    <citation type="submission" date="2018-05" db="EMBL/GenBank/DDBJ databases">
        <title>Genome Sequence of an Efficient Indole-Degrading Bacterium, Alcaligenes sp.YBY.</title>
        <authorList>
            <person name="Yang B."/>
        </authorList>
    </citation>
    <scope>NUCLEOTIDE SEQUENCE [LARGE SCALE GENOMIC DNA]</scope>
    <source>
        <strain evidence="6 7">YBY</strain>
    </source>
</reference>
<name>A0A2U2BK04_ALCFA</name>
<evidence type="ECO:0000256" key="2">
    <source>
        <dbReference type="ARBA" id="ARBA00022490"/>
    </source>
</evidence>
<dbReference type="EMBL" id="QEXO01000002">
    <property type="protein sequence ID" value="PWE14343.1"/>
    <property type="molecule type" value="Genomic_DNA"/>
</dbReference>
<protein>
    <submittedName>
        <fullName evidence="6">Class I poly(R)-hydroxyalkanoic acid synthase</fullName>
    </submittedName>
</protein>
<dbReference type="InterPro" id="IPR010963">
    <property type="entry name" value="PHA_synth_I"/>
</dbReference>
<dbReference type="AlphaFoldDB" id="A0A2U2BK04"/>
<evidence type="ECO:0000256" key="4">
    <source>
        <dbReference type="ARBA" id="ARBA00023315"/>
    </source>
</evidence>
<keyword evidence="3" id="KW-0808">Transferase</keyword>
<gene>
    <name evidence="6" type="ORF">DF183_06315</name>
</gene>
<sequence length="543" mass="60971">MSSNNSAFQGFGKPMDATRCAELQARYMQQWQDLWDQAQRGALPPPQDRRFADAAWQSNPTASFNAHVWQLGVQAMNEMLDLMELDAAQRERLSFSMMQWAEAMSPSNYLMLNPQALQTMMETGGQSVLEGMANFMDDWQKGRMTQTDESQFQLGQNVGTTSGAVVFQNDIFQLIQYAPTTSMVHAVPLLIVPPCINKFYILDLQPENSFVRHALDQGLTVYLMSWRNPQPDDAAHIHALSWQDYLEQGVLEAIRVSQELSGQEKINTLGFCIGGTLLASALALARDKGQDPAASMTLLTTMLDFTDVGMLNVFIDEAQVAFREWQLGQGGLLNARELASTFSFLRPAELVWNYVNSNYLQGKKPPAFDLLYWNSDGTHLPGPFFTWYLRNTYLENRLVQKGGVPVGAHRADLSQLDLPVYLYGSKEDHIVPWQSAYASLQALPAAQHRFVLGASGHIAGVINPPAKQRRNYWVLQDGEPVATLDAQQYMERAQSVPGSWWTDWIAWIAPLSGSRRRAKRRLGHARYPVLEEAPGSYVKVRAS</sequence>